<dbReference type="FunFam" id="3.30.830.10:FF:000039">
    <property type="entry name" value="Ubiquinol-cytochrome c reductase core subunit 2"/>
    <property type="match status" value="1"/>
</dbReference>
<comment type="caution">
    <text evidence="13">The sequence shown here is derived from an EMBL/GenBank/DDBJ whole genome shotgun (WGS) entry which is preliminary data.</text>
</comment>
<dbReference type="FunFam" id="3.30.830.10:FF:000021">
    <property type="entry name" value="Cytochrome b-c1 complex subunit 2"/>
    <property type="match status" value="1"/>
</dbReference>
<evidence type="ECO:0000259" key="12">
    <source>
        <dbReference type="Pfam" id="PF05193"/>
    </source>
</evidence>
<keyword evidence="4" id="KW-0999">Mitochondrion inner membrane</keyword>
<dbReference type="EMBL" id="NBII01000009">
    <property type="protein sequence ID" value="PAV15656.1"/>
    <property type="molecule type" value="Genomic_DNA"/>
</dbReference>
<dbReference type="InterPro" id="IPR050361">
    <property type="entry name" value="MPP/UQCRC_Complex"/>
</dbReference>
<keyword evidence="6" id="KW-0249">Electron transport</keyword>
<evidence type="ECO:0000256" key="2">
    <source>
        <dbReference type="ARBA" id="ARBA00022448"/>
    </source>
</evidence>
<dbReference type="Gene3D" id="3.30.830.10">
    <property type="entry name" value="Metalloenzyme, LuxS/M16 peptidase-like"/>
    <property type="match status" value="2"/>
</dbReference>
<dbReference type="InParanoid" id="A0A286U7W5"/>
<dbReference type="AlphaFoldDB" id="A0A286U7W5"/>
<protein>
    <recommendedName>
        <fullName evidence="10">Cytochrome b-c1 complex subunit 2, mitochondrial</fullName>
    </recommendedName>
</protein>
<evidence type="ECO:0000256" key="6">
    <source>
        <dbReference type="ARBA" id="ARBA00022982"/>
    </source>
</evidence>
<dbReference type="InterPro" id="IPR011765">
    <property type="entry name" value="Pept_M16_N"/>
</dbReference>
<dbReference type="SUPFAM" id="SSF63411">
    <property type="entry name" value="LuxS/MPP-like metallohydrolase"/>
    <property type="match status" value="2"/>
</dbReference>
<dbReference type="PANTHER" id="PTHR11851:SF209">
    <property type="entry name" value="CYTOCHROME B-C1 COMPLEX SUBUNIT 2, MITOCHONDRIAL"/>
    <property type="match status" value="1"/>
</dbReference>
<organism evidence="13 14">
    <name type="scientific">Pyrrhoderma noxium</name>
    <dbReference type="NCBI Taxonomy" id="2282107"/>
    <lineage>
        <taxon>Eukaryota</taxon>
        <taxon>Fungi</taxon>
        <taxon>Dikarya</taxon>
        <taxon>Basidiomycota</taxon>
        <taxon>Agaricomycotina</taxon>
        <taxon>Agaricomycetes</taxon>
        <taxon>Hymenochaetales</taxon>
        <taxon>Hymenochaetaceae</taxon>
        <taxon>Pyrrhoderma</taxon>
    </lineage>
</organism>
<dbReference type="STRING" id="2282107.A0A286U7W5"/>
<name>A0A286U7W5_9AGAM</name>
<dbReference type="Proteomes" id="UP000217199">
    <property type="component" value="Unassembled WGS sequence"/>
</dbReference>
<evidence type="ECO:0000256" key="10">
    <source>
        <dbReference type="ARBA" id="ARBA00040751"/>
    </source>
</evidence>
<dbReference type="GO" id="GO:0046872">
    <property type="term" value="F:metal ion binding"/>
    <property type="evidence" value="ECO:0007669"/>
    <property type="project" value="InterPro"/>
</dbReference>
<keyword evidence="8" id="KW-0472">Membrane</keyword>
<feature type="domain" description="Peptidase M16 C-terminal" evidence="12">
    <location>
        <begin position="176"/>
        <end position="348"/>
    </location>
</feature>
<evidence type="ECO:0000256" key="1">
    <source>
        <dbReference type="ARBA" id="ARBA00004443"/>
    </source>
</evidence>
<dbReference type="PANTHER" id="PTHR11851">
    <property type="entry name" value="METALLOPROTEASE"/>
    <property type="match status" value="1"/>
</dbReference>
<keyword evidence="3" id="KW-0679">Respiratory chain</keyword>
<keyword evidence="14" id="KW-1185">Reference proteome</keyword>
<dbReference type="InterPro" id="IPR007863">
    <property type="entry name" value="Peptidase_M16_C"/>
</dbReference>
<evidence type="ECO:0000259" key="11">
    <source>
        <dbReference type="Pfam" id="PF00675"/>
    </source>
</evidence>
<feature type="domain" description="Peptidase M16 N-terminal" evidence="11">
    <location>
        <begin position="29"/>
        <end position="172"/>
    </location>
</feature>
<evidence type="ECO:0000256" key="4">
    <source>
        <dbReference type="ARBA" id="ARBA00022792"/>
    </source>
</evidence>
<comment type="similarity">
    <text evidence="9">Belongs to the peptidase M16 family. UQCRC2/QCR2 subfamily.</text>
</comment>
<reference evidence="13 14" key="1">
    <citation type="journal article" date="2017" name="Mol. Ecol.">
        <title>Comparative and population genomic landscape of Phellinus noxius: A hypervariable fungus causing root rot in trees.</title>
        <authorList>
            <person name="Chung C.L."/>
            <person name="Lee T.J."/>
            <person name="Akiba M."/>
            <person name="Lee H.H."/>
            <person name="Kuo T.H."/>
            <person name="Liu D."/>
            <person name="Ke H.M."/>
            <person name="Yokoi T."/>
            <person name="Roa M.B."/>
            <person name="Lu M.J."/>
            <person name="Chang Y.Y."/>
            <person name="Ann P.J."/>
            <person name="Tsai J.N."/>
            <person name="Chen C.Y."/>
            <person name="Tzean S.S."/>
            <person name="Ota Y."/>
            <person name="Hattori T."/>
            <person name="Sahashi N."/>
            <person name="Liou R.F."/>
            <person name="Kikuchi T."/>
            <person name="Tsai I.J."/>
        </authorList>
    </citation>
    <scope>NUCLEOTIDE SEQUENCE [LARGE SCALE GENOMIC DNA]</scope>
    <source>
        <strain evidence="13 14">FFPRI411160</strain>
    </source>
</reference>
<evidence type="ECO:0000313" key="13">
    <source>
        <dbReference type="EMBL" id="PAV15656.1"/>
    </source>
</evidence>
<comment type="subcellular location">
    <subcellularLocation>
        <location evidence="1">Mitochondrion inner membrane</location>
        <topology evidence="1">Peripheral membrane protein</topology>
        <orientation evidence="1">Matrix side</orientation>
    </subcellularLocation>
</comment>
<dbReference type="Pfam" id="PF05193">
    <property type="entry name" value="Peptidase_M16_C"/>
    <property type="match status" value="1"/>
</dbReference>
<evidence type="ECO:0000256" key="8">
    <source>
        <dbReference type="ARBA" id="ARBA00023136"/>
    </source>
</evidence>
<gene>
    <name evidence="13" type="ORF">PNOK_0851400</name>
</gene>
<dbReference type="FunCoup" id="A0A286U7W5">
    <property type="interactions" value="192"/>
</dbReference>
<dbReference type="Pfam" id="PF00675">
    <property type="entry name" value="Peptidase_M16"/>
    <property type="match status" value="1"/>
</dbReference>
<evidence type="ECO:0000256" key="7">
    <source>
        <dbReference type="ARBA" id="ARBA00023128"/>
    </source>
</evidence>
<evidence type="ECO:0000256" key="3">
    <source>
        <dbReference type="ARBA" id="ARBA00022660"/>
    </source>
</evidence>
<keyword evidence="2" id="KW-0813">Transport</keyword>
<accession>A0A286U7W5</accession>
<keyword evidence="7" id="KW-0496">Mitochondrion</keyword>
<evidence type="ECO:0000256" key="5">
    <source>
        <dbReference type="ARBA" id="ARBA00022946"/>
    </source>
</evidence>
<keyword evidence="5" id="KW-0809">Transit peptide</keyword>
<evidence type="ECO:0000256" key="9">
    <source>
        <dbReference type="ARBA" id="ARBA00038146"/>
    </source>
</evidence>
<dbReference type="GO" id="GO:0016787">
    <property type="term" value="F:hydrolase activity"/>
    <property type="evidence" value="ECO:0007669"/>
    <property type="project" value="UniProtKB-KW"/>
</dbReference>
<evidence type="ECO:0000313" key="14">
    <source>
        <dbReference type="Proteomes" id="UP000217199"/>
    </source>
</evidence>
<dbReference type="OrthoDB" id="6369905at2759"/>
<sequence>MLAARATARRAARLARNFASAADAAGIKVAAIDNGQPTSSVTFLVNAGSRYESRPGVANVLKNFAFKSTAARSALGTVRETELFGGVLSSSLSREYLSLTAEFLRGDEEFFVDVLSSFINSSKFTQWELDESVLPTVAGETQAAASDSATVALELAHAFAFHNGLGSSIFAPSHPSISAQDVKDFASQVLSKSNIAVLGTGISQEALAKLVEKRLGSVSAGSVAARSASGYFGGETRQSLHGAPQTVFVGFGATGAPAPELALLNAHLSTSPSVKWSASLSPLASVIPAGTSVQPVLLSYSDAALFGLLVQGESAATVKEAAVSSVKVLQETTSGASLTPEQLKAAIAKAKFSAAAAVESREGLVSTLGPNVLSGSPATLSSIYSTLDAVSASSFSKVTSSLLKTKPTFVAVGDTNALPYVNELGL</sequence>
<proteinExistence type="inferred from homology"/>
<dbReference type="InterPro" id="IPR011249">
    <property type="entry name" value="Metalloenz_LuxS/M16"/>
</dbReference>
<dbReference type="GO" id="GO:0005743">
    <property type="term" value="C:mitochondrial inner membrane"/>
    <property type="evidence" value="ECO:0007669"/>
    <property type="project" value="UniProtKB-SubCell"/>
</dbReference>